<protein>
    <submittedName>
        <fullName evidence="4">Acetyltransferase (GNAT) family protein</fullName>
    </submittedName>
</protein>
<comment type="caution">
    <text evidence="4">The sequence shown here is derived from an EMBL/GenBank/DDBJ whole genome shotgun (WGS) entry which is preliminary data.</text>
</comment>
<dbReference type="CDD" id="cd04301">
    <property type="entry name" value="NAT_SF"/>
    <property type="match status" value="1"/>
</dbReference>
<dbReference type="GO" id="GO:0016747">
    <property type="term" value="F:acyltransferase activity, transferring groups other than amino-acyl groups"/>
    <property type="evidence" value="ECO:0007669"/>
    <property type="project" value="InterPro"/>
</dbReference>
<dbReference type="PANTHER" id="PTHR43800:SF1">
    <property type="entry name" value="PEPTIDYL-LYSINE N-ACETYLTRANSFERASE YJAB"/>
    <property type="match status" value="1"/>
</dbReference>
<dbReference type="PANTHER" id="PTHR43800">
    <property type="entry name" value="PEPTIDYL-LYSINE N-ACETYLTRANSFERASE YJAB"/>
    <property type="match status" value="1"/>
</dbReference>
<dbReference type="EMBL" id="QLTA01000042">
    <property type="protein sequence ID" value="RAR76866.1"/>
    <property type="molecule type" value="Genomic_DNA"/>
</dbReference>
<gene>
    <name evidence="4" type="ORF">AX018_104249</name>
</gene>
<dbReference type="AlphaFoldDB" id="A0A328Z3N3"/>
<reference evidence="4 5" key="1">
    <citation type="submission" date="2018-06" db="EMBL/GenBank/DDBJ databases">
        <title>Genomic Encyclopedia of Archaeal and Bacterial Type Strains, Phase II (KMG-II): from individual species to whole genera.</title>
        <authorList>
            <person name="Goeker M."/>
        </authorList>
    </citation>
    <scope>NUCLEOTIDE SEQUENCE [LARGE SCALE GENOMIC DNA]</scope>
    <source>
        <strain evidence="4 5">CFPB 3232</strain>
    </source>
</reference>
<evidence type="ECO:0000256" key="1">
    <source>
        <dbReference type="ARBA" id="ARBA00022679"/>
    </source>
</evidence>
<evidence type="ECO:0000256" key="2">
    <source>
        <dbReference type="ARBA" id="ARBA00023315"/>
    </source>
</evidence>
<proteinExistence type="predicted"/>
<keyword evidence="5" id="KW-1185">Reference proteome</keyword>
<dbReference type="Pfam" id="PF13508">
    <property type="entry name" value="Acetyltransf_7"/>
    <property type="match status" value="1"/>
</dbReference>
<dbReference type="InterPro" id="IPR000182">
    <property type="entry name" value="GNAT_dom"/>
</dbReference>
<feature type="domain" description="N-acetyltransferase" evidence="3">
    <location>
        <begin position="4"/>
        <end position="154"/>
    </location>
</feature>
<organism evidence="4 5">
    <name type="scientific">Paracidovorax anthurii</name>
    <dbReference type="NCBI Taxonomy" id="78229"/>
    <lineage>
        <taxon>Bacteria</taxon>
        <taxon>Pseudomonadati</taxon>
        <taxon>Pseudomonadota</taxon>
        <taxon>Betaproteobacteria</taxon>
        <taxon>Burkholderiales</taxon>
        <taxon>Comamonadaceae</taxon>
        <taxon>Paracidovorax</taxon>
    </lineage>
</organism>
<keyword evidence="1 4" id="KW-0808">Transferase</keyword>
<dbReference type="InterPro" id="IPR016181">
    <property type="entry name" value="Acyl_CoA_acyltransferase"/>
</dbReference>
<name>A0A328Z3N3_9BURK</name>
<dbReference type="SUPFAM" id="SSF55729">
    <property type="entry name" value="Acyl-CoA N-acyltransferases (Nat)"/>
    <property type="match status" value="1"/>
</dbReference>
<dbReference type="Proteomes" id="UP000248856">
    <property type="component" value="Unassembled WGS sequence"/>
</dbReference>
<dbReference type="OrthoDB" id="572496at2"/>
<accession>A0A328Z3N3</accession>
<dbReference type="RefSeq" id="WP_111880113.1">
    <property type="nucleotide sequence ID" value="NZ_CBCSGC010000205.1"/>
</dbReference>
<dbReference type="PROSITE" id="PS51186">
    <property type="entry name" value="GNAT"/>
    <property type="match status" value="1"/>
</dbReference>
<sequence>MGGFTLRLSNMDDIERLSLISARARGRYSAVPPLAHIAYAPPLSADRFKACRVEVAVDGASQAVVGFAAMRPLDGLLYLDNISVEPGASGRGIGKVLLSSVMEHATALEAPAVTLTTFKVPIWNGPWFRKHGFRPMPSDRIGAGLRAVMERQWQTLDPAARETLWLPL</sequence>
<evidence type="ECO:0000259" key="3">
    <source>
        <dbReference type="PROSITE" id="PS51186"/>
    </source>
</evidence>
<evidence type="ECO:0000313" key="5">
    <source>
        <dbReference type="Proteomes" id="UP000248856"/>
    </source>
</evidence>
<keyword evidence="2" id="KW-0012">Acyltransferase</keyword>
<evidence type="ECO:0000313" key="4">
    <source>
        <dbReference type="EMBL" id="RAR76866.1"/>
    </source>
</evidence>
<dbReference type="Gene3D" id="3.40.630.30">
    <property type="match status" value="1"/>
</dbReference>